<evidence type="ECO:0000256" key="6">
    <source>
        <dbReference type="ARBA" id="ARBA00022759"/>
    </source>
</evidence>
<evidence type="ECO:0000313" key="10">
    <source>
        <dbReference type="EMBL" id="KAJ1210815.1"/>
    </source>
</evidence>
<dbReference type="Pfam" id="PF00075">
    <property type="entry name" value="RNase_H"/>
    <property type="match status" value="1"/>
</dbReference>
<dbReference type="PANTHER" id="PTHR10642:SF26">
    <property type="entry name" value="RIBONUCLEASE H1"/>
    <property type="match status" value="1"/>
</dbReference>
<keyword evidence="5" id="KW-0479">Metal-binding</keyword>
<dbReference type="GO" id="GO:0003676">
    <property type="term" value="F:nucleic acid binding"/>
    <property type="evidence" value="ECO:0007669"/>
    <property type="project" value="InterPro"/>
</dbReference>
<keyword evidence="6" id="KW-0255">Endonuclease</keyword>
<evidence type="ECO:0000256" key="7">
    <source>
        <dbReference type="ARBA" id="ARBA00022801"/>
    </source>
</evidence>
<gene>
    <name evidence="10" type="ORF">NDU88_006177</name>
</gene>
<evidence type="ECO:0000256" key="5">
    <source>
        <dbReference type="ARBA" id="ARBA00022723"/>
    </source>
</evidence>
<sequence>MPLKKRVLLKNMKWALALLDSTAEVTIVRRTLLEHLEVKATDDFLQVETADMRVSMPDRVYKVTLQLEGDIERIIVAIFWDRVVNIYDVLSAEQDWPPEFFSTFPYGEDGIKHSFSPLFQEELAESYAIDWALAQATALYRNHVGWDKESPYHVIPIKYEPQPQPQYPIKHEAKAPVREILTQLEYQGVIEPCVSPMNNPLFQYELEYPVPANTLPIEQYHRIMYTDGSAQPAIGTKHQYSSACAVVNGYMEDNTFCPLQTFTQTLEDCTAQLAELKALLMVLEHTDPAQWTLIVCDSYYCVQSFNEYLHYWRQNGFRDSKGNTIKHRLLWGKVADLKETLPNVHVVHTLGHQCIGIHVAGNTLADKAAKSAVATASVAAVARFSMKPDADIWAAVKATADGTPYPKTFPAKCSYRMGGRLNAEGKIPGVGVQDIPNKDIRPELIKAAHEEVASAHAGISMGVATTLG</sequence>
<dbReference type="SUPFAM" id="SSF56672">
    <property type="entry name" value="DNA/RNA polymerases"/>
    <property type="match status" value="1"/>
</dbReference>
<evidence type="ECO:0000256" key="1">
    <source>
        <dbReference type="ARBA" id="ARBA00000077"/>
    </source>
</evidence>
<dbReference type="InterPro" id="IPR043502">
    <property type="entry name" value="DNA/RNA_pol_sf"/>
</dbReference>
<dbReference type="Proteomes" id="UP001066276">
    <property type="component" value="Chromosome 1_2"/>
</dbReference>
<comment type="catalytic activity">
    <reaction evidence="1">
        <text>Endonucleolytic cleavage to 5'-phosphomonoester.</text>
        <dbReference type="EC" id="3.1.26.4"/>
    </reaction>
</comment>
<dbReference type="SUPFAM" id="SSF53098">
    <property type="entry name" value="Ribonuclease H-like"/>
    <property type="match status" value="1"/>
</dbReference>
<dbReference type="EC" id="3.1.26.4" evidence="3"/>
<name>A0AAV7W9V2_PLEWA</name>
<protein>
    <recommendedName>
        <fullName evidence="3">ribonuclease H</fullName>
        <ecNumber evidence="3">3.1.26.4</ecNumber>
    </recommendedName>
</protein>
<dbReference type="GO" id="GO:0043137">
    <property type="term" value="P:DNA replication, removal of RNA primer"/>
    <property type="evidence" value="ECO:0007669"/>
    <property type="project" value="TreeGrafter"/>
</dbReference>
<reference evidence="10" key="1">
    <citation type="journal article" date="2022" name="bioRxiv">
        <title>Sequencing and chromosome-scale assembly of the giantPleurodeles waltlgenome.</title>
        <authorList>
            <person name="Brown T."/>
            <person name="Elewa A."/>
            <person name="Iarovenko S."/>
            <person name="Subramanian E."/>
            <person name="Araus A.J."/>
            <person name="Petzold A."/>
            <person name="Susuki M."/>
            <person name="Suzuki K.-i.T."/>
            <person name="Hayashi T."/>
            <person name="Toyoda A."/>
            <person name="Oliveira C."/>
            <person name="Osipova E."/>
            <person name="Leigh N.D."/>
            <person name="Simon A."/>
            <person name="Yun M.H."/>
        </authorList>
    </citation>
    <scope>NUCLEOTIDE SEQUENCE</scope>
    <source>
        <strain evidence="10">20211129_DDA</strain>
        <tissue evidence="10">Liver</tissue>
    </source>
</reference>
<accession>A0AAV7W9V2</accession>
<comment type="similarity">
    <text evidence="2">Belongs to the RNase H family.</text>
</comment>
<dbReference type="GO" id="GO:0004523">
    <property type="term" value="F:RNA-DNA hybrid ribonuclease activity"/>
    <property type="evidence" value="ECO:0007669"/>
    <property type="project" value="UniProtKB-EC"/>
</dbReference>
<keyword evidence="11" id="KW-1185">Reference proteome</keyword>
<feature type="domain" description="RNase H type-1" evidence="9">
    <location>
        <begin position="218"/>
        <end position="374"/>
    </location>
</feature>
<keyword evidence="7" id="KW-0378">Hydrolase</keyword>
<evidence type="ECO:0000256" key="3">
    <source>
        <dbReference type="ARBA" id="ARBA00012180"/>
    </source>
</evidence>
<dbReference type="InterPro" id="IPR050092">
    <property type="entry name" value="RNase_H"/>
</dbReference>
<comment type="caution">
    <text evidence="10">The sequence shown here is derived from an EMBL/GenBank/DDBJ whole genome shotgun (WGS) entry which is preliminary data.</text>
</comment>
<evidence type="ECO:0000256" key="2">
    <source>
        <dbReference type="ARBA" id="ARBA00005300"/>
    </source>
</evidence>
<evidence type="ECO:0000259" key="9">
    <source>
        <dbReference type="PROSITE" id="PS50879"/>
    </source>
</evidence>
<evidence type="ECO:0000256" key="8">
    <source>
        <dbReference type="SAM" id="Coils"/>
    </source>
</evidence>
<dbReference type="EMBL" id="JANPWB010000002">
    <property type="protein sequence ID" value="KAJ1210815.1"/>
    <property type="molecule type" value="Genomic_DNA"/>
</dbReference>
<proteinExistence type="inferred from homology"/>
<dbReference type="AlphaFoldDB" id="A0AAV7W9V2"/>
<dbReference type="PANTHER" id="PTHR10642">
    <property type="entry name" value="RIBONUCLEASE H1"/>
    <property type="match status" value="1"/>
</dbReference>
<evidence type="ECO:0000256" key="4">
    <source>
        <dbReference type="ARBA" id="ARBA00022722"/>
    </source>
</evidence>
<dbReference type="Gene3D" id="3.30.420.10">
    <property type="entry name" value="Ribonuclease H-like superfamily/Ribonuclease H"/>
    <property type="match status" value="1"/>
</dbReference>
<feature type="coiled-coil region" evidence="8">
    <location>
        <begin position="259"/>
        <end position="286"/>
    </location>
</feature>
<dbReference type="InterPro" id="IPR002156">
    <property type="entry name" value="RNaseH_domain"/>
</dbReference>
<dbReference type="InterPro" id="IPR012337">
    <property type="entry name" value="RNaseH-like_sf"/>
</dbReference>
<organism evidence="10 11">
    <name type="scientific">Pleurodeles waltl</name>
    <name type="common">Iberian ribbed newt</name>
    <dbReference type="NCBI Taxonomy" id="8319"/>
    <lineage>
        <taxon>Eukaryota</taxon>
        <taxon>Metazoa</taxon>
        <taxon>Chordata</taxon>
        <taxon>Craniata</taxon>
        <taxon>Vertebrata</taxon>
        <taxon>Euteleostomi</taxon>
        <taxon>Amphibia</taxon>
        <taxon>Batrachia</taxon>
        <taxon>Caudata</taxon>
        <taxon>Salamandroidea</taxon>
        <taxon>Salamandridae</taxon>
        <taxon>Pleurodelinae</taxon>
        <taxon>Pleurodeles</taxon>
    </lineage>
</organism>
<dbReference type="Gene3D" id="3.10.10.10">
    <property type="entry name" value="HIV Type 1 Reverse Transcriptase, subunit A, domain 1"/>
    <property type="match status" value="1"/>
</dbReference>
<dbReference type="PROSITE" id="PS50879">
    <property type="entry name" value="RNASE_H_1"/>
    <property type="match status" value="1"/>
</dbReference>
<dbReference type="InterPro" id="IPR036397">
    <property type="entry name" value="RNaseH_sf"/>
</dbReference>
<evidence type="ECO:0000313" key="11">
    <source>
        <dbReference type="Proteomes" id="UP001066276"/>
    </source>
</evidence>
<keyword evidence="8" id="KW-0175">Coiled coil</keyword>
<keyword evidence="4" id="KW-0540">Nuclease</keyword>
<dbReference type="GO" id="GO:0046872">
    <property type="term" value="F:metal ion binding"/>
    <property type="evidence" value="ECO:0007669"/>
    <property type="project" value="UniProtKB-KW"/>
</dbReference>